<keyword evidence="1" id="KW-0472">Membrane</keyword>
<dbReference type="OrthoDB" id="193051at2"/>
<keyword evidence="3" id="KW-1185">Reference proteome</keyword>
<sequence>MIGKAVFLVGALAGGTGLSQFPEFSQQYLQRLAGQVDALTVVVQDFDASAQKNGLTREDALAELTGTAFLSDRQQDLRRTFLRHARLSDNLVALRAAGPLERMLMPQRLGDPETLAATWSDFRPAVPVTLDGLAAAGIGFLGGGAALSGLLALLLWPLRRFAGG</sequence>
<keyword evidence="1" id="KW-1133">Transmembrane helix</keyword>
<protein>
    <recommendedName>
        <fullName evidence="4">DUF2937 domain-containing protein</fullName>
    </recommendedName>
</protein>
<proteinExistence type="predicted"/>
<gene>
    <name evidence="2" type="ORF">XINFAN_03389</name>
</gene>
<feature type="transmembrane region" description="Helical" evidence="1">
    <location>
        <begin position="133"/>
        <end position="156"/>
    </location>
</feature>
<dbReference type="RefSeq" id="WP_124088095.1">
    <property type="nucleotide sequence ID" value="NZ_UXAW01000092.1"/>
</dbReference>
<dbReference type="Proteomes" id="UP000277498">
    <property type="component" value="Unassembled WGS sequence"/>
</dbReference>
<evidence type="ECO:0000313" key="3">
    <source>
        <dbReference type="Proteomes" id="UP000277498"/>
    </source>
</evidence>
<dbReference type="EMBL" id="UXAW01000092">
    <property type="protein sequence ID" value="VDC32511.1"/>
    <property type="molecule type" value="Genomic_DNA"/>
</dbReference>
<evidence type="ECO:0008006" key="4">
    <source>
        <dbReference type="Google" id="ProtNLM"/>
    </source>
</evidence>
<organism evidence="2 3">
    <name type="scientific">Pseudogemmobacter humi</name>
    <dbReference type="NCBI Taxonomy" id="2483812"/>
    <lineage>
        <taxon>Bacteria</taxon>
        <taxon>Pseudomonadati</taxon>
        <taxon>Pseudomonadota</taxon>
        <taxon>Alphaproteobacteria</taxon>
        <taxon>Rhodobacterales</taxon>
        <taxon>Paracoccaceae</taxon>
        <taxon>Pseudogemmobacter</taxon>
    </lineage>
</organism>
<keyword evidence="1" id="KW-0812">Transmembrane</keyword>
<name>A0A3P5XCX3_9RHOB</name>
<dbReference type="InterPro" id="IPR022584">
    <property type="entry name" value="DUF2937"/>
</dbReference>
<dbReference type="AlphaFoldDB" id="A0A3P5XCX3"/>
<reference evidence="2 3" key="1">
    <citation type="submission" date="2018-11" db="EMBL/GenBank/DDBJ databases">
        <authorList>
            <person name="Criscuolo A."/>
        </authorList>
    </citation>
    <scope>NUCLEOTIDE SEQUENCE [LARGE SCALE GENOMIC DNA]</scope>
    <source>
        <strain evidence="2">ACIP111625</strain>
    </source>
</reference>
<accession>A0A3P5XCX3</accession>
<dbReference type="Pfam" id="PF11157">
    <property type="entry name" value="DUF2937"/>
    <property type="match status" value="1"/>
</dbReference>
<evidence type="ECO:0000313" key="2">
    <source>
        <dbReference type="EMBL" id="VDC32511.1"/>
    </source>
</evidence>
<evidence type="ECO:0000256" key="1">
    <source>
        <dbReference type="SAM" id="Phobius"/>
    </source>
</evidence>